<sequence length="375" mass="42958">MMKRIINISSILVGMLILLVGITSCQKQSKNEIPSYLKGYEEAYSENPRAAALKWFEEAKFGMFIHYGLFSLTEGYWGDVHSKPAEWVQLRALIRPDAYAKLADKFTAENFDADFITDLAVDAGMKYINITTRHHDGFCLFDTEYTDFKSTNSAAKRDLVAELAEQCQKKGLGIFFYYSHGRDWKHPHSPNREEWGGNPKPNYNPREESYKYGEEHDLQLYVEYMKNQMTELLTNYGPVAGIWLDGRAVPNSTPEKVDELKIQELYDHIHALQPQVLVSYKQGVLGTEDFKAPERHFTGESDVPLEICNTMQPYAWGYDRDNDVGHKTPDEVMEMLDHTKKMKANLLLNIGPLPNGSVFPDDIITLKEVGKRLTH</sequence>
<dbReference type="EMBL" id="JAHKPD010000013">
    <property type="protein sequence ID" value="MBU2950881.1"/>
    <property type="molecule type" value="Genomic_DNA"/>
</dbReference>
<name>A0ACC5U9C6_9FLAO</name>
<accession>A0ACC5U9C6</accession>
<proteinExistence type="predicted"/>
<dbReference type="Proteomes" id="UP001647509">
    <property type="component" value="Unassembled WGS sequence"/>
</dbReference>
<comment type="caution">
    <text evidence="1">The sequence shown here is derived from an EMBL/GenBank/DDBJ whole genome shotgun (WGS) entry which is preliminary data.</text>
</comment>
<evidence type="ECO:0000313" key="2">
    <source>
        <dbReference type="Proteomes" id="UP001647509"/>
    </source>
</evidence>
<reference evidence="1" key="1">
    <citation type="submission" date="2021-05" db="EMBL/GenBank/DDBJ databases">
        <title>Draft genomes of bacteria isolated from model marine particles.</title>
        <authorList>
            <person name="Datta M.S."/>
            <person name="Schwartzman J.A."/>
            <person name="Enke T.N."/>
            <person name="Saavedra J."/>
            <person name="Cermak N."/>
            <person name="Cordero O.X."/>
        </authorList>
    </citation>
    <scope>NUCLEOTIDE SEQUENCE</scope>
    <source>
        <strain evidence="1">I2M19</strain>
    </source>
</reference>
<gene>
    <name evidence="1" type="ORF">KO493_09240</name>
</gene>
<protein>
    <submittedName>
        <fullName evidence="1">Alpha-L-fucosidase</fullName>
    </submittedName>
</protein>
<evidence type="ECO:0000313" key="1">
    <source>
        <dbReference type="EMBL" id="MBU2950881.1"/>
    </source>
</evidence>
<organism evidence="1 2">
    <name type="scientific">Pseudotamlana agarivorans</name>
    <dbReference type="NCBI Taxonomy" id="481183"/>
    <lineage>
        <taxon>Bacteria</taxon>
        <taxon>Pseudomonadati</taxon>
        <taxon>Bacteroidota</taxon>
        <taxon>Flavobacteriia</taxon>
        <taxon>Flavobacteriales</taxon>
        <taxon>Flavobacteriaceae</taxon>
        <taxon>Pseudotamlana</taxon>
    </lineage>
</organism>
<keyword evidence="2" id="KW-1185">Reference proteome</keyword>